<accession>A0A4S4NC46</accession>
<proteinExistence type="predicted"/>
<feature type="region of interest" description="Disordered" evidence="1">
    <location>
        <begin position="1"/>
        <end position="25"/>
    </location>
</feature>
<dbReference type="Pfam" id="PF20135">
    <property type="entry name" value="DUF6525"/>
    <property type="match status" value="1"/>
</dbReference>
<comment type="caution">
    <text evidence="2">The sequence shown here is derived from an EMBL/GenBank/DDBJ whole genome shotgun (WGS) entry which is preliminary data.</text>
</comment>
<name>A0A4S4NC46_9RHOB</name>
<evidence type="ECO:0000256" key="1">
    <source>
        <dbReference type="SAM" id="MobiDB-lite"/>
    </source>
</evidence>
<dbReference type="OrthoDB" id="7658988at2"/>
<dbReference type="AlphaFoldDB" id="A0A4S4NC46"/>
<organism evidence="2 3">
    <name type="scientific">Aliishimia ponticola</name>
    <dbReference type="NCBI Taxonomy" id="2499833"/>
    <lineage>
        <taxon>Bacteria</taxon>
        <taxon>Pseudomonadati</taxon>
        <taxon>Pseudomonadota</taxon>
        <taxon>Alphaproteobacteria</taxon>
        <taxon>Rhodobacterales</taxon>
        <taxon>Paracoccaceae</taxon>
        <taxon>Aliishimia</taxon>
    </lineage>
</organism>
<evidence type="ECO:0000313" key="3">
    <source>
        <dbReference type="Proteomes" id="UP000306602"/>
    </source>
</evidence>
<evidence type="ECO:0000313" key="2">
    <source>
        <dbReference type="EMBL" id="THH36285.1"/>
    </source>
</evidence>
<sequence>MPTNRGKTSLKCKRRATNPMREHDQLPPELRQWVAGAMLPWRAGSVRTAYRKALARTGDSELALRELDRMQKAQVARDVGKVWGADHPQAACG</sequence>
<reference evidence="2 3" key="1">
    <citation type="submission" date="2019-04" db="EMBL/GenBank/DDBJ databases">
        <title>Shimia ponticola sp. nov., isolated from seawater.</title>
        <authorList>
            <person name="Kim Y.-O."/>
            <person name="Yoon J.-H."/>
        </authorList>
    </citation>
    <scope>NUCLEOTIDE SEQUENCE [LARGE SCALE GENOMIC DNA]</scope>
    <source>
        <strain evidence="2 3">MYP11</strain>
    </source>
</reference>
<dbReference type="EMBL" id="SRKY01000003">
    <property type="protein sequence ID" value="THH36285.1"/>
    <property type="molecule type" value="Genomic_DNA"/>
</dbReference>
<dbReference type="InterPro" id="IPR045386">
    <property type="entry name" value="DUF6525"/>
</dbReference>
<gene>
    <name evidence="2" type="ORF">E4Z66_14250</name>
</gene>
<protein>
    <submittedName>
        <fullName evidence="2">Uncharacterized protein</fullName>
    </submittedName>
</protein>
<keyword evidence="3" id="KW-1185">Reference proteome</keyword>
<dbReference type="Proteomes" id="UP000306602">
    <property type="component" value="Unassembled WGS sequence"/>
</dbReference>